<protein>
    <submittedName>
        <fullName evidence="1">Uncharacterized protein</fullName>
    </submittedName>
</protein>
<accession>A0A6V7U721</accession>
<evidence type="ECO:0000313" key="1">
    <source>
        <dbReference type="EMBL" id="CAD2146300.1"/>
    </source>
</evidence>
<comment type="caution">
    <text evidence="1">The sequence shown here is derived from an EMBL/GenBank/DDBJ whole genome shotgun (WGS) entry which is preliminary data.</text>
</comment>
<gene>
    <name evidence="1" type="ORF">MENT_LOCUS8562</name>
</gene>
<evidence type="ECO:0000313" key="2">
    <source>
        <dbReference type="Proteomes" id="UP000580250"/>
    </source>
</evidence>
<organism evidence="1 2">
    <name type="scientific">Meloidogyne enterolobii</name>
    <name type="common">Root-knot nematode worm</name>
    <name type="synonym">Meloidogyne mayaguensis</name>
    <dbReference type="NCBI Taxonomy" id="390850"/>
    <lineage>
        <taxon>Eukaryota</taxon>
        <taxon>Metazoa</taxon>
        <taxon>Ecdysozoa</taxon>
        <taxon>Nematoda</taxon>
        <taxon>Chromadorea</taxon>
        <taxon>Rhabditida</taxon>
        <taxon>Tylenchina</taxon>
        <taxon>Tylenchomorpha</taxon>
        <taxon>Tylenchoidea</taxon>
        <taxon>Meloidogynidae</taxon>
        <taxon>Meloidogyninae</taxon>
        <taxon>Meloidogyne</taxon>
    </lineage>
</organism>
<dbReference type="EMBL" id="CAJEWN010000037">
    <property type="protein sequence ID" value="CAD2146300.1"/>
    <property type="molecule type" value="Genomic_DNA"/>
</dbReference>
<name>A0A6V7U721_MELEN</name>
<dbReference type="AlphaFoldDB" id="A0A6V7U721"/>
<sequence length="166" mass="20117">MGLKLLIKMEIELPELLQLHIMDKEYRWLLYQQIIYKINKEEDEIKLKSDYDGLEIYSEKRISLSLLLAEFYKFEKEFLEYSKRTDIQKGNLFEKAEEFVKILRKNIFENFENLWIVCLIIRINNDLKTIRIKSANNILNILSSYDKKLKMNLNQCKIKTEDKIVR</sequence>
<reference evidence="1 2" key="1">
    <citation type="submission" date="2020-08" db="EMBL/GenBank/DDBJ databases">
        <authorList>
            <person name="Koutsovoulos G."/>
            <person name="Danchin GJ E."/>
        </authorList>
    </citation>
    <scope>NUCLEOTIDE SEQUENCE [LARGE SCALE GENOMIC DNA]</scope>
</reference>
<dbReference type="Proteomes" id="UP000580250">
    <property type="component" value="Unassembled WGS sequence"/>
</dbReference>
<proteinExistence type="predicted"/>